<comment type="caution">
    <text evidence="1">The sequence shown here is derived from an EMBL/GenBank/DDBJ whole genome shotgun (WGS) entry which is preliminary data.</text>
</comment>
<gene>
    <name evidence="1" type="ORF">SAMN05660686_01441</name>
</gene>
<proteinExistence type="predicted"/>
<dbReference type="AlphaFoldDB" id="A0A8G2EVV4"/>
<organism evidence="1 2">
    <name type="scientific">Thalassobaculum litoreum DSM 18839</name>
    <dbReference type="NCBI Taxonomy" id="1123362"/>
    <lineage>
        <taxon>Bacteria</taxon>
        <taxon>Pseudomonadati</taxon>
        <taxon>Pseudomonadota</taxon>
        <taxon>Alphaproteobacteria</taxon>
        <taxon>Rhodospirillales</taxon>
        <taxon>Thalassobaculaceae</taxon>
        <taxon>Thalassobaculum</taxon>
    </lineage>
</organism>
<sequence length="239" mass="24902">MSYVAIVAWDENNRITKFQDFDTLQAAQDHADAVSSSWPGAFAAEKPEGPVSEWLVDGEEGTVSRSLDAGQIQAEAIELIARVKSEAEGASMAFLTPGTAKSQKYTAKKAEAESWSNDTSPRDLTNYPFALREAAALEGIALFEPETGDLVSAADLAAMEDVTEALVGAVIAIYQATSAAYVGIGSAIEGLEQDATAAISAARDAAVSALGENPPDTATADAQISTMRSAAALNWPTPS</sequence>
<keyword evidence="2" id="KW-1185">Reference proteome</keyword>
<dbReference type="RefSeq" id="WP_139189139.1">
    <property type="nucleotide sequence ID" value="NZ_FNBW01000003.1"/>
</dbReference>
<name>A0A8G2EVV4_9PROT</name>
<evidence type="ECO:0000313" key="1">
    <source>
        <dbReference type="EMBL" id="SDF46212.1"/>
    </source>
</evidence>
<reference evidence="1 2" key="1">
    <citation type="submission" date="2016-10" db="EMBL/GenBank/DDBJ databases">
        <authorList>
            <person name="Varghese N."/>
            <person name="Submissions S."/>
        </authorList>
    </citation>
    <scope>NUCLEOTIDE SEQUENCE [LARGE SCALE GENOMIC DNA]</scope>
    <source>
        <strain evidence="1 2">DSM 18839</strain>
    </source>
</reference>
<dbReference type="Proteomes" id="UP000198615">
    <property type="component" value="Unassembled WGS sequence"/>
</dbReference>
<evidence type="ECO:0000313" key="2">
    <source>
        <dbReference type="Proteomes" id="UP000198615"/>
    </source>
</evidence>
<accession>A0A8G2EVV4</accession>
<protein>
    <submittedName>
        <fullName evidence="1">Uncharacterized protein</fullName>
    </submittedName>
</protein>
<dbReference type="EMBL" id="FNBW01000003">
    <property type="protein sequence ID" value="SDF46212.1"/>
    <property type="molecule type" value="Genomic_DNA"/>
</dbReference>